<comment type="caution">
    <text evidence="9">The sequence shown here is derived from an EMBL/GenBank/DDBJ whole genome shotgun (WGS) entry which is preliminary data.</text>
</comment>
<dbReference type="Gene3D" id="3.30.160.60">
    <property type="entry name" value="Classic Zinc Finger"/>
    <property type="match status" value="4"/>
</dbReference>
<accession>A0ABQ9PKP1</accession>
<evidence type="ECO:0000256" key="3">
    <source>
        <dbReference type="ARBA" id="ARBA00022771"/>
    </source>
</evidence>
<name>A0ABQ9PKP1_9PEZI</name>
<feature type="domain" description="C2H2-type" evidence="8">
    <location>
        <begin position="118"/>
        <end position="143"/>
    </location>
</feature>
<keyword evidence="1" id="KW-0479">Metal-binding</keyword>
<dbReference type="PROSITE" id="PS00028">
    <property type="entry name" value="ZINC_FINGER_C2H2_1"/>
    <property type="match status" value="4"/>
</dbReference>
<dbReference type="InterPro" id="IPR036236">
    <property type="entry name" value="Znf_C2H2_sf"/>
</dbReference>
<feature type="region of interest" description="Disordered" evidence="7">
    <location>
        <begin position="185"/>
        <end position="204"/>
    </location>
</feature>
<dbReference type="PROSITE" id="PS50157">
    <property type="entry name" value="ZINC_FINGER_C2H2_2"/>
    <property type="match status" value="4"/>
</dbReference>
<keyword evidence="2" id="KW-0677">Repeat</keyword>
<dbReference type="SMART" id="SM00355">
    <property type="entry name" value="ZnF_C2H2"/>
    <property type="match status" value="4"/>
</dbReference>
<evidence type="ECO:0000256" key="1">
    <source>
        <dbReference type="ARBA" id="ARBA00022723"/>
    </source>
</evidence>
<dbReference type="EMBL" id="JARUPT010000389">
    <property type="protein sequence ID" value="KAK0372169.1"/>
    <property type="molecule type" value="Genomic_DNA"/>
</dbReference>
<evidence type="ECO:0000256" key="6">
    <source>
        <dbReference type="PROSITE-ProRule" id="PRU00042"/>
    </source>
</evidence>
<sequence>MSSICSLDAFPPTSSSIPAEVVNAPKTKKFVCDIDSCGKAFDQGHHLDNHKRAHTGEKPYKCPWLPCESSFSQSGNLKTHMRRHTGEKPFQCKQCPKSFAQLGNLHSHMATHTGGKPFVCKLDQCNKGFAQRGNLKIHQNKYHEKAVMELADLMISTLDVEGLNDDQREMCRYFAGIFKNSNKGIKGRGKGRRVSTSAGMAKRTSTHRPIENFSTYVSLAAYSSKRISSTQQ</sequence>
<evidence type="ECO:0000256" key="4">
    <source>
        <dbReference type="ARBA" id="ARBA00022833"/>
    </source>
</evidence>
<feature type="domain" description="C2H2-type" evidence="8">
    <location>
        <begin position="60"/>
        <end position="89"/>
    </location>
</feature>
<dbReference type="Pfam" id="PF13465">
    <property type="entry name" value="zf-H2C2_2"/>
    <property type="match status" value="1"/>
</dbReference>
<keyword evidence="10" id="KW-1185">Reference proteome</keyword>
<gene>
    <name evidence="9" type="ORF">CLIM01_10484</name>
</gene>
<evidence type="ECO:0000313" key="9">
    <source>
        <dbReference type="EMBL" id="KAK0372169.1"/>
    </source>
</evidence>
<dbReference type="Proteomes" id="UP001169217">
    <property type="component" value="Unassembled WGS sequence"/>
</dbReference>
<evidence type="ECO:0000259" key="8">
    <source>
        <dbReference type="PROSITE" id="PS50157"/>
    </source>
</evidence>
<dbReference type="SUPFAM" id="SSF57667">
    <property type="entry name" value="beta-beta-alpha zinc fingers"/>
    <property type="match status" value="2"/>
</dbReference>
<dbReference type="PANTHER" id="PTHR23235">
    <property type="entry name" value="KRUEPPEL-LIKE TRANSCRIPTION FACTOR"/>
    <property type="match status" value="1"/>
</dbReference>
<dbReference type="InterPro" id="IPR013087">
    <property type="entry name" value="Znf_C2H2_type"/>
</dbReference>
<dbReference type="Pfam" id="PF00096">
    <property type="entry name" value="zf-C2H2"/>
    <property type="match status" value="1"/>
</dbReference>
<evidence type="ECO:0000256" key="2">
    <source>
        <dbReference type="ARBA" id="ARBA00022737"/>
    </source>
</evidence>
<evidence type="ECO:0000256" key="7">
    <source>
        <dbReference type="SAM" id="MobiDB-lite"/>
    </source>
</evidence>
<organism evidence="9 10">
    <name type="scientific">Colletotrichum limetticola</name>
    <dbReference type="NCBI Taxonomy" id="1209924"/>
    <lineage>
        <taxon>Eukaryota</taxon>
        <taxon>Fungi</taxon>
        <taxon>Dikarya</taxon>
        <taxon>Ascomycota</taxon>
        <taxon>Pezizomycotina</taxon>
        <taxon>Sordariomycetes</taxon>
        <taxon>Hypocreomycetidae</taxon>
        <taxon>Glomerellales</taxon>
        <taxon>Glomerellaceae</taxon>
        <taxon>Colletotrichum</taxon>
        <taxon>Colletotrichum acutatum species complex</taxon>
    </lineage>
</organism>
<keyword evidence="3 6" id="KW-0863">Zinc-finger</keyword>
<evidence type="ECO:0000256" key="5">
    <source>
        <dbReference type="ARBA" id="ARBA00023242"/>
    </source>
</evidence>
<feature type="domain" description="C2H2-type" evidence="8">
    <location>
        <begin position="30"/>
        <end position="59"/>
    </location>
</feature>
<keyword evidence="4" id="KW-0862">Zinc</keyword>
<feature type="domain" description="C2H2-type" evidence="8">
    <location>
        <begin position="90"/>
        <end position="117"/>
    </location>
</feature>
<evidence type="ECO:0000313" key="10">
    <source>
        <dbReference type="Proteomes" id="UP001169217"/>
    </source>
</evidence>
<reference evidence="9" key="1">
    <citation type="submission" date="2023-04" db="EMBL/GenBank/DDBJ databases">
        <title>Colletotrichum limetticola genome sequence.</title>
        <authorList>
            <person name="Baroncelli R."/>
        </authorList>
    </citation>
    <scope>NUCLEOTIDE SEQUENCE</scope>
    <source>
        <strain evidence="9">KLA-Anderson</strain>
    </source>
</reference>
<keyword evidence="5" id="KW-0539">Nucleus</keyword>
<dbReference type="PANTHER" id="PTHR23235:SF142">
    <property type="entry name" value="ZINC FINGER PROTEIN 384"/>
    <property type="match status" value="1"/>
</dbReference>
<protein>
    <recommendedName>
        <fullName evidence="8">C2H2-type domain-containing protein</fullName>
    </recommendedName>
</protein>
<proteinExistence type="predicted"/>